<evidence type="ECO:0000313" key="2">
    <source>
        <dbReference type="EMBL" id="BCB76736.1"/>
    </source>
</evidence>
<feature type="transmembrane region" description="Helical" evidence="1">
    <location>
        <begin position="12"/>
        <end position="31"/>
    </location>
</feature>
<evidence type="ECO:0000313" key="3">
    <source>
        <dbReference type="Proteomes" id="UP000502508"/>
    </source>
</evidence>
<feature type="transmembrane region" description="Helical" evidence="1">
    <location>
        <begin position="72"/>
        <end position="92"/>
    </location>
</feature>
<organism evidence="2 3">
    <name type="scientific">Phytohabitans flavus</name>
    <dbReference type="NCBI Taxonomy" id="1076124"/>
    <lineage>
        <taxon>Bacteria</taxon>
        <taxon>Bacillati</taxon>
        <taxon>Actinomycetota</taxon>
        <taxon>Actinomycetes</taxon>
        <taxon>Micromonosporales</taxon>
        <taxon>Micromonosporaceae</taxon>
    </lineage>
</organism>
<dbReference type="Proteomes" id="UP000502508">
    <property type="component" value="Chromosome"/>
</dbReference>
<feature type="transmembrane region" description="Helical" evidence="1">
    <location>
        <begin position="43"/>
        <end position="65"/>
    </location>
</feature>
<reference evidence="2 3" key="2">
    <citation type="submission" date="2020-03" db="EMBL/GenBank/DDBJ databases">
        <authorList>
            <person name="Ichikawa N."/>
            <person name="Kimura A."/>
            <person name="Kitahashi Y."/>
            <person name="Uohara A."/>
        </authorList>
    </citation>
    <scope>NUCLEOTIDE SEQUENCE [LARGE SCALE GENOMIC DNA]</scope>
    <source>
        <strain evidence="2 3">NBRC 107702</strain>
    </source>
</reference>
<feature type="transmembrane region" description="Helical" evidence="1">
    <location>
        <begin position="98"/>
        <end position="118"/>
    </location>
</feature>
<reference evidence="2 3" key="1">
    <citation type="submission" date="2020-03" db="EMBL/GenBank/DDBJ databases">
        <title>Whole genome shotgun sequence of Phytohabitans flavus NBRC 107702.</title>
        <authorList>
            <person name="Komaki H."/>
            <person name="Tamura T."/>
        </authorList>
    </citation>
    <scope>NUCLEOTIDE SEQUENCE [LARGE SCALE GENOMIC DNA]</scope>
    <source>
        <strain evidence="2 3">NBRC 107702</strain>
    </source>
</reference>
<dbReference type="EMBL" id="AP022870">
    <property type="protein sequence ID" value="BCB76736.1"/>
    <property type="molecule type" value="Genomic_DNA"/>
</dbReference>
<keyword evidence="1" id="KW-0812">Transmembrane</keyword>
<gene>
    <name evidence="2" type="ORF">Pflav_031460</name>
</gene>
<accession>A0A6F8XSE1</accession>
<keyword evidence="1" id="KW-1133">Transmembrane helix</keyword>
<dbReference type="KEGG" id="pfla:Pflav_031460"/>
<dbReference type="AlphaFoldDB" id="A0A6F8XSE1"/>
<name>A0A6F8XSE1_9ACTN</name>
<protein>
    <submittedName>
        <fullName evidence="2">Uncharacterized protein</fullName>
    </submittedName>
</protein>
<keyword evidence="3" id="KW-1185">Reference proteome</keyword>
<proteinExistence type="predicted"/>
<evidence type="ECO:0000256" key="1">
    <source>
        <dbReference type="SAM" id="Phobius"/>
    </source>
</evidence>
<sequence length="126" mass="13394">MGIMSRSTALKIAAVLAVLVAIIGIALYDLPNLVLGADESESPFGLVIGSFTSDVLALVAAYGAWRAQKWGAVLLIVVNAFWIVQAITSLLVDTAAVEMVFSSVMLVHHIVVITLCLWRERVVSAA</sequence>
<keyword evidence="1" id="KW-0472">Membrane</keyword>